<dbReference type="RefSeq" id="WP_148895876.1">
    <property type="nucleotide sequence ID" value="NZ_VNIB01000006.1"/>
</dbReference>
<protein>
    <submittedName>
        <fullName evidence="1">Uncharacterized protein</fullName>
    </submittedName>
</protein>
<proteinExistence type="predicted"/>
<evidence type="ECO:0000313" key="2">
    <source>
        <dbReference type="Proteomes" id="UP000324159"/>
    </source>
</evidence>
<dbReference type="OrthoDB" id="5387363at2"/>
<name>A0A5D3WJW1_9BACT</name>
<dbReference type="Proteomes" id="UP000324159">
    <property type="component" value="Unassembled WGS sequence"/>
</dbReference>
<evidence type="ECO:0000313" key="1">
    <source>
        <dbReference type="EMBL" id="TYO98504.1"/>
    </source>
</evidence>
<accession>A0A5D3WJW1</accession>
<comment type="caution">
    <text evidence="1">The sequence shown here is derived from an EMBL/GenBank/DDBJ whole genome shotgun (WGS) entry which is preliminary data.</text>
</comment>
<dbReference type="AlphaFoldDB" id="A0A5D3WJW1"/>
<organism evidence="1 2">
    <name type="scientific">Geothermobacter ehrlichii</name>
    <dbReference type="NCBI Taxonomy" id="213224"/>
    <lineage>
        <taxon>Bacteria</taxon>
        <taxon>Pseudomonadati</taxon>
        <taxon>Thermodesulfobacteriota</taxon>
        <taxon>Desulfuromonadia</taxon>
        <taxon>Desulfuromonadales</taxon>
        <taxon>Geothermobacteraceae</taxon>
        <taxon>Geothermobacter</taxon>
    </lineage>
</organism>
<sequence>MTAHQRHHDWHVILSRLVDDLAALPDTERTWLWQRVGRIEMLQRQLHALFLLAEGEGICRDCRGACCARGLHHLTLPNLLSYLLRSETPPQPDFTATCPLLGVDGCLWPPQRRPFNCVTFLCEAVEERLDEAQRRRFYALERELRACYQEVADRYAGAGLRGIWIAVQRHGLDGLLKAGKEPTT</sequence>
<keyword evidence="2" id="KW-1185">Reference proteome</keyword>
<gene>
    <name evidence="1" type="ORF">EDC39_106104</name>
</gene>
<reference evidence="1 2" key="1">
    <citation type="submission" date="2019-07" db="EMBL/GenBank/DDBJ databases">
        <title>Genomic Encyclopedia of Type Strains, Phase IV (KMG-IV): sequencing the most valuable type-strain genomes for metagenomic binning, comparative biology and taxonomic classification.</title>
        <authorList>
            <person name="Goeker M."/>
        </authorList>
    </citation>
    <scope>NUCLEOTIDE SEQUENCE [LARGE SCALE GENOMIC DNA]</scope>
    <source>
        <strain evidence="1 2">SS015</strain>
    </source>
</reference>
<dbReference type="EMBL" id="VNIB01000006">
    <property type="protein sequence ID" value="TYO98504.1"/>
    <property type="molecule type" value="Genomic_DNA"/>
</dbReference>